<feature type="signal peptide" evidence="2">
    <location>
        <begin position="1"/>
        <end position="17"/>
    </location>
</feature>
<dbReference type="EMBL" id="BRXY01000404">
    <property type="protein sequence ID" value="GMH92699.1"/>
    <property type="molecule type" value="Genomic_DNA"/>
</dbReference>
<dbReference type="GO" id="GO:0006605">
    <property type="term" value="P:protein targeting"/>
    <property type="evidence" value="ECO:0007669"/>
    <property type="project" value="InterPro"/>
</dbReference>
<evidence type="ECO:0000256" key="1">
    <source>
        <dbReference type="SAM" id="MobiDB-lite"/>
    </source>
</evidence>
<dbReference type="AlphaFoldDB" id="A0A9W7BL57"/>
<name>A0A9W7BL57_9STRA</name>
<dbReference type="GO" id="GO:0006886">
    <property type="term" value="P:intracellular protein transport"/>
    <property type="evidence" value="ECO:0007669"/>
    <property type="project" value="InterPro"/>
</dbReference>
<gene>
    <name evidence="3" type="ORF">TrST_g1795</name>
</gene>
<dbReference type="GO" id="GO:0016020">
    <property type="term" value="C:membrane"/>
    <property type="evidence" value="ECO:0007669"/>
    <property type="project" value="UniProtKB-SubCell"/>
</dbReference>
<keyword evidence="2" id="KW-0732">Signal</keyword>
<feature type="compositionally biased region" description="Basic and acidic residues" evidence="1">
    <location>
        <begin position="103"/>
        <end position="124"/>
    </location>
</feature>
<comment type="caution">
    <text evidence="3">The sequence shown here is derived from an EMBL/GenBank/DDBJ whole genome shotgun (WGS) entry which is preliminary data.</text>
</comment>
<evidence type="ECO:0000313" key="4">
    <source>
        <dbReference type="Proteomes" id="UP001165085"/>
    </source>
</evidence>
<evidence type="ECO:0000313" key="3">
    <source>
        <dbReference type="EMBL" id="GMH92699.1"/>
    </source>
</evidence>
<proteinExistence type="predicted"/>
<accession>A0A9W7BL57</accession>
<evidence type="ECO:0000256" key="2">
    <source>
        <dbReference type="SAM" id="SignalP"/>
    </source>
</evidence>
<keyword evidence="4" id="KW-1185">Reference proteome</keyword>
<dbReference type="OrthoDB" id="192726at2759"/>
<feature type="compositionally biased region" description="Polar residues" evidence="1">
    <location>
        <begin position="145"/>
        <end position="155"/>
    </location>
</feature>
<reference evidence="4" key="1">
    <citation type="journal article" date="2023" name="Commun. Biol.">
        <title>Genome analysis of Parmales, the sister group of diatoms, reveals the evolutionary specialization of diatoms from phago-mixotrophs to photoautotrophs.</title>
        <authorList>
            <person name="Ban H."/>
            <person name="Sato S."/>
            <person name="Yoshikawa S."/>
            <person name="Yamada K."/>
            <person name="Nakamura Y."/>
            <person name="Ichinomiya M."/>
            <person name="Sato N."/>
            <person name="Blanc-Mathieu R."/>
            <person name="Endo H."/>
            <person name="Kuwata A."/>
            <person name="Ogata H."/>
        </authorList>
    </citation>
    <scope>NUCLEOTIDE SEQUENCE [LARGE SCALE GENOMIC DNA]</scope>
    <source>
        <strain evidence="4">NIES 3701</strain>
    </source>
</reference>
<sequence length="270" mass="29387">MAQLLVVLACLLCPSNPFTFLFAPPSRSNRVRVGVKLTKSGSPTRLVPFRERGVIISAIPASSSTALFSEDIGGDNKPVGNPNSDFISFSDATAAIQQEEEEAKMKERGGGLSDKDRDAYNSRLSDIDEMRQRIRDRAAELGVSQSSNSVASIGETQEAAAGEGRSSELDMSAFSKKDEEFVPKYMQAFSSAKEGRELTDEEKLNADPYSNLNILQAMWEESKLIEWPKPGQVVKQAVVTAVSLILSVVFIVGLDSTIKVVYQGIGLYPK</sequence>
<organism evidence="3 4">
    <name type="scientific">Triparma strigata</name>
    <dbReference type="NCBI Taxonomy" id="1606541"/>
    <lineage>
        <taxon>Eukaryota</taxon>
        <taxon>Sar</taxon>
        <taxon>Stramenopiles</taxon>
        <taxon>Ochrophyta</taxon>
        <taxon>Bolidophyceae</taxon>
        <taxon>Parmales</taxon>
        <taxon>Triparmaceae</taxon>
        <taxon>Triparma</taxon>
    </lineage>
</organism>
<feature type="chain" id="PRO_5040852522" evidence="2">
    <location>
        <begin position="18"/>
        <end position="270"/>
    </location>
</feature>
<dbReference type="Proteomes" id="UP001165085">
    <property type="component" value="Unassembled WGS sequence"/>
</dbReference>
<feature type="region of interest" description="Disordered" evidence="1">
    <location>
        <begin position="145"/>
        <end position="170"/>
    </location>
</feature>
<dbReference type="Gene3D" id="1.20.5.1030">
    <property type="entry name" value="Preprotein translocase secy subunit"/>
    <property type="match status" value="1"/>
</dbReference>
<feature type="region of interest" description="Disordered" evidence="1">
    <location>
        <begin position="102"/>
        <end position="124"/>
    </location>
</feature>
<dbReference type="InterPro" id="IPR038379">
    <property type="entry name" value="SecE_sf"/>
</dbReference>
<protein>
    <submittedName>
        <fullName evidence="3">Uncharacterized protein</fullName>
    </submittedName>
</protein>